<organism evidence="2 3">
    <name type="scientific">Trifolium medium</name>
    <dbReference type="NCBI Taxonomy" id="97028"/>
    <lineage>
        <taxon>Eukaryota</taxon>
        <taxon>Viridiplantae</taxon>
        <taxon>Streptophyta</taxon>
        <taxon>Embryophyta</taxon>
        <taxon>Tracheophyta</taxon>
        <taxon>Spermatophyta</taxon>
        <taxon>Magnoliopsida</taxon>
        <taxon>eudicotyledons</taxon>
        <taxon>Gunneridae</taxon>
        <taxon>Pentapetalae</taxon>
        <taxon>rosids</taxon>
        <taxon>fabids</taxon>
        <taxon>Fabales</taxon>
        <taxon>Fabaceae</taxon>
        <taxon>Papilionoideae</taxon>
        <taxon>50 kb inversion clade</taxon>
        <taxon>NPAAA clade</taxon>
        <taxon>Hologalegina</taxon>
        <taxon>IRL clade</taxon>
        <taxon>Trifolieae</taxon>
        <taxon>Trifolium</taxon>
    </lineage>
</organism>
<reference evidence="2 3" key="1">
    <citation type="journal article" date="2018" name="Front. Plant Sci.">
        <title>Red Clover (Trifolium pratense) and Zigzag Clover (T. medium) - A Picture of Genomic Similarities and Differences.</title>
        <authorList>
            <person name="Dluhosova J."/>
            <person name="Istvanek J."/>
            <person name="Nedelnik J."/>
            <person name="Repkova J."/>
        </authorList>
    </citation>
    <scope>NUCLEOTIDE SEQUENCE [LARGE SCALE GENOMIC DNA]</scope>
    <source>
        <strain evidence="3">cv. 10/8</strain>
        <tissue evidence="2">Leaf</tissue>
    </source>
</reference>
<dbReference type="AlphaFoldDB" id="A0A392R5H8"/>
<feature type="non-terminal residue" evidence="2">
    <location>
        <position position="1"/>
    </location>
</feature>
<comment type="caution">
    <text evidence="2">The sequence shown here is derived from an EMBL/GenBank/DDBJ whole genome shotgun (WGS) entry which is preliminary data.</text>
</comment>
<feature type="region of interest" description="Disordered" evidence="1">
    <location>
        <begin position="1"/>
        <end position="22"/>
    </location>
</feature>
<evidence type="ECO:0000313" key="3">
    <source>
        <dbReference type="Proteomes" id="UP000265520"/>
    </source>
</evidence>
<name>A0A392R5H8_9FABA</name>
<proteinExistence type="predicted"/>
<sequence>VATSTQSIAPPPTQATSRRCDQMGKTTAVLRRRWWSFSEDDEGWRLF</sequence>
<accession>A0A392R5H8</accession>
<dbReference type="EMBL" id="LXQA010186514">
    <property type="protein sequence ID" value="MCI31352.1"/>
    <property type="molecule type" value="Genomic_DNA"/>
</dbReference>
<protein>
    <submittedName>
        <fullName evidence="2">Uncharacterized protein</fullName>
    </submittedName>
</protein>
<dbReference type="Proteomes" id="UP000265520">
    <property type="component" value="Unassembled WGS sequence"/>
</dbReference>
<keyword evidence="3" id="KW-1185">Reference proteome</keyword>
<evidence type="ECO:0000256" key="1">
    <source>
        <dbReference type="SAM" id="MobiDB-lite"/>
    </source>
</evidence>
<evidence type="ECO:0000313" key="2">
    <source>
        <dbReference type="EMBL" id="MCI31352.1"/>
    </source>
</evidence>